<protein>
    <submittedName>
        <fullName evidence="7">Ribonuclease</fullName>
    </submittedName>
</protein>
<name>A0A514BNV9_9GAMM</name>
<dbReference type="OrthoDB" id="9800417at2"/>
<keyword evidence="4" id="KW-0378">Hydrolase</keyword>
<feature type="domain" description="LTD" evidence="6">
    <location>
        <begin position="19"/>
        <end position="132"/>
    </location>
</feature>
<keyword evidence="3 5" id="KW-0732">Signal</keyword>
<dbReference type="EMBL" id="CP041242">
    <property type="protein sequence ID" value="QDH69071.1"/>
    <property type="molecule type" value="Genomic_DNA"/>
</dbReference>
<dbReference type="InterPro" id="IPR001322">
    <property type="entry name" value="Lamin_tail_dom"/>
</dbReference>
<evidence type="ECO:0000256" key="3">
    <source>
        <dbReference type="ARBA" id="ARBA00022729"/>
    </source>
</evidence>
<dbReference type="InterPro" id="IPR007346">
    <property type="entry name" value="Endonuclease-I"/>
</dbReference>
<evidence type="ECO:0000259" key="6">
    <source>
        <dbReference type="PROSITE" id="PS51841"/>
    </source>
</evidence>
<reference evidence="7 8" key="1">
    <citation type="submission" date="2019-06" db="EMBL/GenBank/DDBJ databases">
        <title>Lysobacter alkalisoli sp. nov. isolated from saline-alkali soil.</title>
        <authorList>
            <person name="Sun J.-Q."/>
            <person name="Xu L."/>
        </authorList>
    </citation>
    <scope>NUCLEOTIDE SEQUENCE [LARGE SCALE GENOMIC DNA]</scope>
    <source>
        <strain evidence="7 8">SJ-36</strain>
    </source>
</reference>
<comment type="similarity">
    <text evidence="1">Belongs to the EndA/NucM nuclease family.</text>
</comment>
<accession>A0A514BNV9</accession>
<dbReference type="Pfam" id="PF04231">
    <property type="entry name" value="Endonuclease_1"/>
    <property type="match status" value="1"/>
</dbReference>
<feature type="chain" id="PRO_5022049243" evidence="5">
    <location>
        <begin position="30"/>
        <end position="586"/>
    </location>
</feature>
<dbReference type="RefSeq" id="WP_141622413.1">
    <property type="nucleotide sequence ID" value="NZ_CP041242.1"/>
</dbReference>
<dbReference type="InterPro" id="IPR032812">
    <property type="entry name" value="SbsA_Ig"/>
</dbReference>
<feature type="signal peptide" evidence="5">
    <location>
        <begin position="1"/>
        <end position="29"/>
    </location>
</feature>
<evidence type="ECO:0000256" key="1">
    <source>
        <dbReference type="ARBA" id="ARBA00006429"/>
    </source>
</evidence>
<keyword evidence="8" id="KW-1185">Reference proteome</keyword>
<proteinExistence type="inferred from homology"/>
<sequence>MNRSALLRNALLSSTLLLATALVPASALAEVFINEIHYDNDGADTGEGIEVVATAGESLSGYRIYRYNGSSPSAAKVYGNDPLPAGSTIACGGNVRIAVLAYPSNGLQNGPNDGMALVDGNGQVVQFLSYEGAITAVDGPAKGRTSLNLPVAESGATPVGHSLQLGGSGSGYADFSWNEAAAQTFGACNNGQSFVAPNPPPEITATQPADGANDFPAAGDLGVAFSESVTLSAGALALQCAQSGSIALQHANSGSSFTVTTGTALYAGETCTFSIHASQITDSGGAHLVVDTHVDFSVASGSGGGGDYYAQVNTSSPGQLRCSLHQTIRGHTVYPYSGSGTTSTWNILEIADEDPNNPNRILDAYRNRSYAKGSDRAGTGSGATYNREHTWPNSLGFGSRTGDLGLPNAPYTDTHMLYLTDTGYNSDRGNKPYSDCPSQANCGERVTDANNGAGGGSGVFPGNSNWVQGDGFQVWGQRRGDMARAVMYMAIRYEGGQDINSGQSEPDLELTDNRSLIVATSSSPAYMGLLSTLLEWHQADPPDDAERARNEVIYSFQGNRNPFIDHPEWATPELFTSSTPAICELN</sequence>
<gene>
    <name evidence="7" type="ORF">FKV23_02360</name>
</gene>
<dbReference type="Pfam" id="PF13205">
    <property type="entry name" value="Big_5"/>
    <property type="match status" value="1"/>
</dbReference>
<dbReference type="GO" id="GO:0016787">
    <property type="term" value="F:hydrolase activity"/>
    <property type="evidence" value="ECO:0007669"/>
    <property type="project" value="UniProtKB-KW"/>
</dbReference>
<dbReference type="AlphaFoldDB" id="A0A514BNV9"/>
<dbReference type="GO" id="GO:0004518">
    <property type="term" value="F:nuclease activity"/>
    <property type="evidence" value="ECO:0007669"/>
    <property type="project" value="UniProtKB-KW"/>
</dbReference>
<keyword evidence="2" id="KW-0540">Nuclease</keyword>
<organism evidence="7 8">
    <name type="scientific">Marilutibacter alkalisoli</name>
    <dbReference type="NCBI Taxonomy" id="2591633"/>
    <lineage>
        <taxon>Bacteria</taxon>
        <taxon>Pseudomonadati</taxon>
        <taxon>Pseudomonadota</taxon>
        <taxon>Gammaproteobacteria</taxon>
        <taxon>Lysobacterales</taxon>
        <taxon>Lysobacteraceae</taxon>
        <taxon>Marilutibacter</taxon>
    </lineage>
</organism>
<evidence type="ECO:0000256" key="5">
    <source>
        <dbReference type="SAM" id="SignalP"/>
    </source>
</evidence>
<dbReference type="InterPro" id="IPR044925">
    <property type="entry name" value="His-Me_finger_sf"/>
</dbReference>
<dbReference type="KEGG" id="lyj:FKV23_02360"/>
<evidence type="ECO:0000256" key="4">
    <source>
        <dbReference type="ARBA" id="ARBA00022801"/>
    </source>
</evidence>
<dbReference type="PANTHER" id="PTHR33607">
    <property type="entry name" value="ENDONUCLEASE-1"/>
    <property type="match status" value="1"/>
</dbReference>
<dbReference type="PANTHER" id="PTHR33607:SF2">
    <property type="entry name" value="ENDONUCLEASE-1"/>
    <property type="match status" value="1"/>
</dbReference>
<evidence type="ECO:0000256" key="2">
    <source>
        <dbReference type="ARBA" id="ARBA00022722"/>
    </source>
</evidence>
<dbReference type="Proteomes" id="UP000317199">
    <property type="component" value="Chromosome"/>
</dbReference>
<evidence type="ECO:0000313" key="8">
    <source>
        <dbReference type="Proteomes" id="UP000317199"/>
    </source>
</evidence>
<dbReference type="SUPFAM" id="SSF54060">
    <property type="entry name" value="His-Me finger endonucleases"/>
    <property type="match status" value="1"/>
</dbReference>
<dbReference type="PROSITE" id="PS51841">
    <property type="entry name" value="LTD"/>
    <property type="match status" value="1"/>
</dbReference>
<evidence type="ECO:0000313" key="7">
    <source>
        <dbReference type="EMBL" id="QDH69071.1"/>
    </source>
</evidence>